<name>A0ABY7NS87_9SPHN</name>
<dbReference type="CDD" id="cd04701">
    <property type="entry name" value="Asparaginase_2"/>
    <property type="match status" value="1"/>
</dbReference>
<proteinExistence type="predicted"/>
<evidence type="ECO:0000313" key="2">
    <source>
        <dbReference type="Proteomes" id="UP001210865"/>
    </source>
</evidence>
<dbReference type="SUPFAM" id="SSF56235">
    <property type="entry name" value="N-terminal nucleophile aminohydrolases (Ntn hydrolases)"/>
    <property type="match status" value="1"/>
</dbReference>
<evidence type="ECO:0000313" key="1">
    <source>
        <dbReference type="EMBL" id="WBO22356.1"/>
    </source>
</evidence>
<accession>A0ABY7NS87</accession>
<dbReference type="RefSeq" id="WP_270077002.1">
    <property type="nucleotide sequence ID" value="NZ_CP115174.1"/>
</dbReference>
<dbReference type="InterPro" id="IPR000246">
    <property type="entry name" value="Peptidase_T2"/>
</dbReference>
<dbReference type="InterPro" id="IPR029055">
    <property type="entry name" value="Ntn_hydrolases_N"/>
</dbReference>
<gene>
    <name evidence="1" type="ORF">PBT88_19820</name>
</gene>
<dbReference type="PANTHER" id="PTHR10188:SF6">
    <property type="entry name" value="N(4)-(BETA-N-ACETYLGLUCOSAMINYL)-L-ASPARAGINASE"/>
    <property type="match status" value="1"/>
</dbReference>
<protein>
    <submittedName>
        <fullName evidence="1">Isoaspartyl peptidase/L-asparaginase</fullName>
    </submittedName>
</protein>
<dbReference type="Proteomes" id="UP001210865">
    <property type="component" value="Chromosome"/>
</dbReference>
<dbReference type="Gene3D" id="3.60.20.30">
    <property type="entry name" value="(Glycosyl)asparaginase"/>
    <property type="match status" value="1"/>
</dbReference>
<sequence length="305" mass="31422">MGWTLMIHGGSGSMRRGHLSEAADQAGRQGLRAALDAGAAILGGGGSALDAVEAAVRTMEDDPAFNAGRGSVFTWDGRIECDAAIMDGRTRDAGAIAGATATRHPVTLARTVMAESPHVLLSAAGADAFSKAHGLEQAEQAWFAIPERRRQLDEIKADPDAPFDSDMKYGTVGAVAVDEAGHVAAATSTGGLTAKRWGRIGDSPLIGAGTYADDRAAAISCTGSGEHFIRIGLSHELCARLRLSGDSLETAEADLLAELGQLGGKGGFIAVTPDGQAQWCFNTPGMYRGVVGDGRAAEVAIYGDE</sequence>
<keyword evidence="2" id="KW-1185">Reference proteome</keyword>
<dbReference type="EMBL" id="CP115174">
    <property type="protein sequence ID" value="WBO22356.1"/>
    <property type="molecule type" value="Genomic_DNA"/>
</dbReference>
<organism evidence="1 2">
    <name type="scientific">Sphingomonas abietis</name>
    <dbReference type="NCBI Taxonomy" id="3012344"/>
    <lineage>
        <taxon>Bacteria</taxon>
        <taxon>Pseudomonadati</taxon>
        <taxon>Pseudomonadota</taxon>
        <taxon>Alphaproteobacteria</taxon>
        <taxon>Sphingomonadales</taxon>
        <taxon>Sphingomonadaceae</taxon>
        <taxon>Sphingomonas</taxon>
    </lineage>
</organism>
<dbReference type="PANTHER" id="PTHR10188">
    <property type="entry name" value="L-ASPARAGINASE"/>
    <property type="match status" value="1"/>
</dbReference>
<reference evidence="1 2" key="1">
    <citation type="submission" date="2022-12" db="EMBL/GenBank/DDBJ databases">
        <title>Sphingomonas abieness sp. nov., an endophytic bacterium isolated from Abies koreana.</title>
        <authorList>
            <person name="Jiang L."/>
            <person name="Lee J."/>
        </authorList>
    </citation>
    <scope>NUCLEOTIDE SEQUENCE [LARGE SCALE GENOMIC DNA]</scope>
    <source>
        <strain evidence="2">PAMB 00755</strain>
    </source>
</reference>
<dbReference type="Pfam" id="PF01112">
    <property type="entry name" value="Asparaginase_2"/>
    <property type="match status" value="1"/>
</dbReference>